<accession>A0A2T2ZTK8</accession>
<keyword evidence="3" id="KW-1185">Reference proteome</keyword>
<feature type="region of interest" description="Disordered" evidence="1">
    <location>
        <begin position="120"/>
        <end position="139"/>
    </location>
</feature>
<sequence length="161" mass="17127">MLLLRAGLLETLPAGSPLALDPAPGPSFFVIALYTHILFSLFLLHTPSLLSSLHPSSPPSPPLLHQRTTRFSVLLALLLARRDPASDDLVSSPEPSLLAPTTACNDTSLSGPLCTLSIPQAPTSRPSESAPGEPTRHPNILSRSFLSVPTLWVSWGVSHLC</sequence>
<proteinExistence type="predicted"/>
<organism evidence="2 3">
    <name type="scientific">Coniella lustricola</name>
    <dbReference type="NCBI Taxonomy" id="2025994"/>
    <lineage>
        <taxon>Eukaryota</taxon>
        <taxon>Fungi</taxon>
        <taxon>Dikarya</taxon>
        <taxon>Ascomycota</taxon>
        <taxon>Pezizomycotina</taxon>
        <taxon>Sordariomycetes</taxon>
        <taxon>Sordariomycetidae</taxon>
        <taxon>Diaporthales</taxon>
        <taxon>Schizoparmaceae</taxon>
        <taxon>Coniella</taxon>
    </lineage>
</organism>
<name>A0A2T2ZTK8_9PEZI</name>
<dbReference type="Proteomes" id="UP000241462">
    <property type="component" value="Unassembled WGS sequence"/>
</dbReference>
<dbReference type="AlphaFoldDB" id="A0A2T2ZTK8"/>
<gene>
    <name evidence="2" type="ORF">BD289DRAFT_177686</name>
</gene>
<evidence type="ECO:0000313" key="2">
    <source>
        <dbReference type="EMBL" id="PSR76241.1"/>
    </source>
</evidence>
<dbReference type="InParanoid" id="A0A2T2ZTK8"/>
<evidence type="ECO:0000313" key="3">
    <source>
        <dbReference type="Proteomes" id="UP000241462"/>
    </source>
</evidence>
<reference evidence="2 3" key="1">
    <citation type="journal article" date="2018" name="Mycol. Prog.">
        <title>Coniella lustricola, a new species from submerged detritus.</title>
        <authorList>
            <person name="Raudabaugh D.B."/>
            <person name="Iturriaga T."/>
            <person name="Carver A."/>
            <person name="Mondo S."/>
            <person name="Pangilinan J."/>
            <person name="Lipzen A."/>
            <person name="He G."/>
            <person name="Amirebrahimi M."/>
            <person name="Grigoriev I.V."/>
            <person name="Miller A.N."/>
        </authorList>
    </citation>
    <scope>NUCLEOTIDE SEQUENCE [LARGE SCALE GENOMIC DNA]</scope>
    <source>
        <strain evidence="2 3">B22-T-1</strain>
    </source>
</reference>
<dbReference type="EMBL" id="KZ678720">
    <property type="protein sequence ID" value="PSR76241.1"/>
    <property type="molecule type" value="Genomic_DNA"/>
</dbReference>
<protein>
    <submittedName>
        <fullName evidence="2">Uncharacterized protein</fullName>
    </submittedName>
</protein>
<evidence type="ECO:0000256" key="1">
    <source>
        <dbReference type="SAM" id="MobiDB-lite"/>
    </source>
</evidence>